<evidence type="ECO:0000313" key="2">
    <source>
        <dbReference type="EMBL" id="SBT14282.1"/>
    </source>
</evidence>
<accession>A0A1C3JH01</accession>
<feature type="region of interest" description="Disordered" evidence="1">
    <location>
        <begin position="30"/>
        <end position="78"/>
    </location>
</feature>
<keyword evidence="3" id="KW-1185">Reference proteome</keyword>
<protein>
    <recommendedName>
        <fullName evidence="4">Chromosome partitioning protein ParA</fullName>
    </recommendedName>
</protein>
<feature type="compositionally biased region" description="Polar residues" evidence="1">
    <location>
        <begin position="58"/>
        <end position="68"/>
    </location>
</feature>
<dbReference type="Proteomes" id="UP000092819">
    <property type="component" value="Unassembled WGS sequence"/>
</dbReference>
<dbReference type="AlphaFoldDB" id="A0A1C3JH01"/>
<dbReference type="EMBL" id="FLQZ01000068">
    <property type="protein sequence ID" value="SBT14282.1"/>
    <property type="molecule type" value="Genomic_DNA"/>
</dbReference>
<sequence length="324" mass="36527">MYRVILILMLVAVASIIGYSWSSKLTETPLSSAQHTEPKPRVSTTTADDNFTPTTTASSGNAASQNKQAEAESSGGETYAENLTELEGKALFDELDGFWTLCQQRDDCTEQLTRLKAELPGIWFELLSDYPQLSVDWQLTQSTIPLESIETLEERVALFKQSAQQVWGELTHQLFADQFAHLDFTLDANTLEENEASQFLANYQDLLSEWQNNTGTLNAETQLQKYELAVSLIPSSYSPAEIASVKADLQDAYLDEAQASNIAAREQQVAQQQQTVMSYHEQLDQLKATLGSQRSSSYATWTQQDWDSYYQQQVTDFREQFFSK</sequence>
<proteinExistence type="predicted"/>
<evidence type="ECO:0000256" key="1">
    <source>
        <dbReference type="SAM" id="MobiDB-lite"/>
    </source>
</evidence>
<gene>
    <name evidence="2" type="ORF">VCE7224_03044</name>
</gene>
<evidence type="ECO:0008006" key="4">
    <source>
        <dbReference type="Google" id="ProtNLM"/>
    </source>
</evidence>
<organism evidence="2 3">
    <name type="scientific">Vibrio celticus</name>
    <dbReference type="NCBI Taxonomy" id="446372"/>
    <lineage>
        <taxon>Bacteria</taxon>
        <taxon>Pseudomonadati</taxon>
        <taxon>Pseudomonadota</taxon>
        <taxon>Gammaproteobacteria</taxon>
        <taxon>Vibrionales</taxon>
        <taxon>Vibrionaceae</taxon>
        <taxon>Vibrio</taxon>
    </lineage>
</organism>
<reference evidence="3" key="1">
    <citation type="submission" date="2016-06" db="EMBL/GenBank/DDBJ databases">
        <authorList>
            <person name="Rodrigo-Torres L."/>
            <person name="Arahal D.R."/>
        </authorList>
    </citation>
    <scope>NUCLEOTIDE SEQUENCE [LARGE SCALE GENOMIC DNA]</scope>
    <source>
        <strain evidence="3">CECT 7224</strain>
    </source>
</reference>
<evidence type="ECO:0000313" key="3">
    <source>
        <dbReference type="Proteomes" id="UP000092819"/>
    </source>
</evidence>
<feature type="compositionally biased region" description="Low complexity" evidence="1">
    <location>
        <begin position="44"/>
        <end position="57"/>
    </location>
</feature>
<name>A0A1C3JH01_9VIBR</name>